<dbReference type="Gene3D" id="3.40.50.720">
    <property type="entry name" value="NAD(P)-binding Rossmann-like Domain"/>
    <property type="match status" value="2"/>
</dbReference>
<dbReference type="PIRSF" id="PIRSF000124">
    <property type="entry name" value="UDPglc_GDPman_dh"/>
    <property type="match status" value="1"/>
</dbReference>
<evidence type="ECO:0000256" key="5">
    <source>
        <dbReference type="ARBA" id="ARBA00023027"/>
    </source>
</evidence>
<organism evidence="8">
    <name type="scientific">hot springs metagenome</name>
    <dbReference type="NCBI Taxonomy" id="433727"/>
    <lineage>
        <taxon>unclassified sequences</taxon>
        <taxon>metagenomes</taxon>
        <taxon>ecological metagenomes</taxon>
    </lineage>
</organism>
<evidence type="ECO:0000256" key="2">
    <source>
        <dbReference type="ARBA" id="ARBA00006601"/>
    </source>
</evidence>
<keyword evidence="4" id="KW-0560">Oxidoreductase</keyword>
<name>A0A5J4L1K5_9ZZZZ</name>
<proteinExistence type="inferred from homology"/>
<dbReference type="AlphaFoldDB" id="A0A5J4L1K5"/>
<dbReference type="UniPathway" id="UPA00038">
    <property type="reaction ID" value="UER00491"/>
</dbReference>
<evidence type="ECO:0000313" key="8">
    <source>
        <dbReference type="EMBL" id="GER93633.1"/>
    </source>
</evidence>
<evidence type="ECO:0000256" key="6">
    <source>
        <dbReference type="ARBA" id="ARBA00047473"/>
    </source>
</evidence>
<comment type="caution">
    <text evidence="8">The sequence shown here is derived from an EMBL/GenBank/DDBJ whole genome shotgun (WGS) entry which is preliminary data.</text>
</comment>
<evidence type="ECO:0000256" key="4">
    <source>
        <dbReference type="ARBA" id="ARBA00023002"/>
    </source>
</evidence>
<dbReference type="Pfam" id="PF00984">
    <property type="entry name" value="UDPG_MGDP_dh"/>
    <property type="match status" value="1"/>
</dbReference>
<dbReference type="InterPro" id="IPR014027">
    <property type="entry name" value="UDP-Glc/GDP-Man_DH_C"/>
</dbReference>
<dbReference type="SUPFAM" id="SSF51735">
    <property type="entry name" value="NAD(P)-binding Rossmann-fold domains"/>
    <property type="match status" value="1"/>
</dbReference>
<protein>
    <recommendedName>
        <fullName evidence="3">UDP-glucose 6-dehydrogenase</fullName>
        <ecNumber evidence="3">1.1.1.22</ecNumber>
    </recommendedName>
</protein>
<dbReference type="PIRSF" id="PIRSF500134">
    <property type="entry name" value="UDPglc_DH_bac"/>
    <property type="match status" value="1"/>
</dbReference>
<evidence type="ECO:0000256" key="1">
    <source>
        <dbReference type="ARBA" id="ARBA00004701"/>
    </source>
</evidence>
<dbReference type="GO" id="GO:0003979">
    <property type="term" value="F:UDP-glucose 6-dehydrogenase activity"/>
    <property type="evidence" value="ECO:0007669"/>
    <property type="project" value="UniProtKB-EC"/>
</dbReference>
<dbReference type="PANTHER" id="PTHR43750:SF3">
    <property type="entry name" value="UDP-GLUCOSE 6-DEHYDROGENASE TUAD"/>
    <property type="match status" value="1"/>
</dbReference>
<dbReference type="InterPro" id="IPR017476">
    <property type="entry name" value="UDP-Glc/GDP-Man"/>
</dbReference>
<dbReference type="InterPro" id="IPR028357">
    <property type="entry name" value="UDPglc_DH_bac"/>
</dbReference>
<accession>A0A5J4L1K5</accession>
<dbReference type="InterPro" id="IPR001732">
    <property type="entry name" value="UDP-Glc/GDP-Man_DH_N"/>
</dbReference>
<dbReference type="Pfam" id="PF03720">
    <property type="entry name" value="UDPG_MGDP_dh_C"/>
    <property type="match status" value="1"/>
</dbReference>
<dbReference type="Pfam" id="PF03721">
    <property type="entry name" value="UDPG_MGDP_dh_N"/>
    <property type="match status" value="1"/>
</dbReference>
<dbReference type="GO" id="GO:0006065">
    <property type="term" value="P:UDP-glucuronate biosynthetic process"/>
    <property type="evidence" value="ECO:0007669"/>
    <property type="project" value="UniProtKB-UniPathway"/>
</dbReference>
<dbReference type="InterPro" id="IPR008927">
    <property type="entry name" value="6-PGluconate_DH-like_C_sf"/>
</dbReference>
<comment type="catalytic activity">
    <reaction evidence="6">
        <text>UDP-alpha-D-glucose + 2 NAD(+) + H2O = UDP-alpha-D-glucuronate + 2 NADH + 3 H(+)</text>
        <dbReference type="Rhea" id="RHEA:23596"/>
        <dbReference type="ChEBI" id="CHEBI:15377"/>
        <dbReference type="ChEBI" id="CHEBI:15378"/>
        <dbReference type="ChEBI" id="CHEBI:57540"/>
        <dbReference type="ChEBI" id="CHEBI:57945"/>
        <dbReference type="ChEBI" id="CHEBI:58052"/>
        <dbReference type="ChEBI" id="CHEBI:58885"/>
        <dbReference type="EC" id="1.1.1.22"/>
    </reaction>
</comment>
<sequence>MHITIIGTGYVGLVTGACFSEFGVFVTCVDKDKNKIESLKNGTIPFYEPGLEDIVKRNFKQGRLKFSTDIGEAVEESLVIFIAVGTPPRGDGSADLSYVDNVAEEIANHIKSYKVIVTKSTVPVGTGERIRKIISEHLQQTQAINTADNLFDVVSNPEFLREGAAIEDFMRPNRVVIGAESQQAIAIMKDLYRPLYLIETPFVITNIKTAELIKYASNSFLATKISFINEMANLCEKVGADVNVVAKGMGLDRRIGPKFLHAGPGFGGSCFPKDTKALLRIASEHNVELGIVDAAIRANERQITVVSEKIKTILNDIKGKTIAILGLSFKPNTDDIREAPAISIIKNLLNAGANIRAYDPVAMENTKIVFPDITYCKDAYYACSSADAVVIITEWNQFRNLDLERIMKLLKQPYFFDLRNIYEPQKMKALGFNYYSIGR</sequence>
<dbReference type="InterPro" id="IPR014026">
    <property type="entry name" value="UDP-Glc/GDP-Man_DH_dimer"/>
</dbReference>
<evidence type="ECO:0000259" key="7">
    <source>
        <dbReference type="SMART" id="SM00984"/>
    </source>
</evidence>
<dbReference type="SUPFAM" id="SSF48179">
    <property type="entry name" value="6-phosphogluconate dehydrogenase C-terminal domain-like"/>
    <property type="match status" value="1"/>
</dbReference>
<dbReference type="SMART" id="SM00984">
    <property type="entry name" value="UDPG_MGDP_dh_C"/>
    <property type="match status" value="1"/>
</dbReference>
<dbReference type="Gene3D" id="1.20.5.100">
    <property type="entry name" value="Cytochrome c1, transmembrane anchor, C-terminal"/>
    <property type="match status" value="1"/>
</dbReference>
<dbReference type="NCBIfam" id="TIGR03026">
    <property type="entry name" value="NDP-sugDHase"/>
    <property type="match status" value="1"/>
</dbReference>
<dbReference type="InterPro" id="IPR036220">
    <property type="entry name" value="UDP-Glc/GDP-Man_DH_C_sf"/>
</dbReference>
<dbReference type="EC" id="1.1.1.22" evidence="3"/>
<comment type="pathway">
    <text evidence="1">Nucleotide-sugar biosynthesis; UDP-alpha-D-glucuronate biosynthesis; UDP-alpha-D-glucuronate from UDP-alpha-D-glucose: step 1/1.</text>
</comment>
<feature type="domain" description="UDP-glucose/GDP-mannose dehydrogenase C-terminal" evidence="7">
    <location>
        <begin position="323"/>
        <end position="424"/>
    </location>
</feature>
<evidence type="ECO:0000256" key="3">
    <source>
        <dbReference type="ARBA" id="ARBA00012954"/>
    </source>
</evidence>
<dbReference type="PANTHER" id="PTHR43750">
    <property type="entry name" value="UDP-GLUCOSE 6-DEHYDROGENASE TUAD"/>
    <property type="match status" value="1"/>
</dbReference>
<comment type="similarity">
    <text evidence="2">Belongs to the UDP-glucose/GDP-mannose dehydrogenase family.</text>
</comment>
<dbReference type="InterPro" id="IPR036291">
    <property type="entry name" value="NAD(P)-bd_dom_sf"/>
</dbReference>
<dbReference type="GO" id="GO:0000271">
    <property type="term" value="P:polysaccharide biosynthetic process"/>
    <property type="evidence" value="ECO:0007669"/>
    <property type="project" value="InterPro"/>
</dbReference>
<dbReference type="SUPFAM" id="SSF52413">
    <property type="entry name" value="UDP-glucose/GDP-mannose dehydrogenase C-terminal domain"/>
    <property type="match status" value="1"/>
</dbReference>
<reference evidence="8" key="1">
    <citation type="submission" date="2019-10" db="EMBL/GenBank/DDBJ databases">
        <title>Metagenomic sequencing of thiosulfate-disproportionating enrichment culture.</title>
        <authorList>
            <person name="Umezawa K."/>
            <person name="Kojima H."/>
            <person name="Fukui M."/>
        </authorList>
    </citation>
    <scope>NUCLEOTIDE SEQUENCE</scope>
    <source>
        <strain evidence="8">45J</strain>
    </source>
</reference>
<dbReference type="EMBL" id="BLAB01000001">
    <property type="protein sequence ID" value="GER93633.1"/>
    <property type="molecule type" value="Genomic_DNA"/>
</dbReference>
<dbReference type="GO" id="GO:0051287">
    <property type="term" value="F:NAD binding"/>
    <property type="evidence" value="ECO:0007669"/>
    <property type="project" value="InterPro"/>
</dbReference>
<keyword evidence="5" id="KW-0520">NAD</keyword>
<gene>
    <name evidence="8" type="ORF">A45J_1381</name>
</gene>